<accession>A0AA84ZE74</accession>
<evidence type="ECO:0000256" key="4">
    <source>
        <dbReference type="ARBA" id="ARBA00022884"/>
    </source>
</evidence>
<comment type="subcellular location">
    <subcellularLocation>
        <location evidence="1">Cytoplasm</location>
    </subcellularLocation>
</comment>
<dbReference type="Gene3D" id="2.40.50.140">
    <property type="entry name" value="Nucleic acid-binding proteins"/>
    <property type="match status" value="1"/>
</dbReference>
<dbReference type="GO" id="GO:0000049">
    <property type="term" value="F:tRNA binding"/>
    <property type="evidence" value="ECO:0007669"/>
    <property type="project" value="UniProtKB-UniRule"/>
</dbReference>
<dbReference type="CDD" id="cd02799">
    <property type="entry name" value="tRNA_bind_EMAP-II_like"/>
    <property type="match status" value="1"/>
</dbReference>
<evidence type="ECO:0000313" key="10">
    <source>
        <dbReference type="WBParaSite" id="SMRG1_25870.1"/>
    </source>
</evidence>
<dbReference type="InterPro" id="IPR051270">
    <property type="entry name" value="Tyrosine-tRNA_ligase_regulator"/>
</dbReference>
<dbReference type="PANTHER" id="PTHR11586:SF33">
    <property type="entry name" value="AMINOACYL TRNA SYNTHASE COMPLEX-INTERACTING MULTIFUNCTIONAL PROTEIN 1"/>
    <property type="match status" value="1"/>
</dbReference>
<dbReference type="GO" id="GO:0005737">
    <property type="term" value="C:cytoplasm"/>
    <property type="evidence" value="ECO:0007669"/>
    <property type="project" value="UniProtKB-SubCell"/>
</dbReference>
<dbReference type="AlphaFoldDB" id="A0AA84ZE74"/>
<feature type="region of interest" description="Disordered" evidence="7">
    <location>
        <begin position="104"/>
        <end position="142"/>
    </location>
</feature>
<dbReference type="SUPFAM" id="SSF50249">
    <property type="entry name" value="Nucleic acid-binding proteins"/>
    <property type="match status" value="1"/>
</dbReference>
<dbReference type="FunFam" id="2.40.50.140:FF:000047">
    <property type="entry name" value="tyrosine--tRNA ligase, cytoplasmic isoform X2"/>
    <property type="match status" value="1"/>
</dbReference>
<sequence length="311" mass="34237">MCPALSGCEEMNKLLQSISDKLKHLESIATPDAVNYVEACLKVQNKQLLHRIKSLKESVIQQELLLGLNQQQLHHLPSVKAVSNGSNLNGNLLEIGHLSDKGVVPEAEQPKQKTEVQTDPVKTKNRNTERKIPDGKPQSAEKPVDIGRLDLRVGRIIDVNRHPDADSLYVEKVDLGGNEIRTVVSGLVKYLPIESLENRIGIFLCNLKPAKMRGVESEAMLMCASSPDTCGVEPLIVEGPDIQLGDSVVVPGYSHDPDDQLNPKKKIFEQVKPDLRVNENGIAMYKNVSWTLKGSSLAVIKSLRVKDAQIA</sequence>
<evidence type="ECO:0000256" key="7">
    <source>
        <dbReference type="SAM" id="MobiDB-lite"/>
    </source>
</evidence>
<evidence type="ECO:0000256" key="6">
    <source>
        <dbReference type="PROSITE-ProRule" id="PRU00209"/>
    </source>
</evidence>
<dbReference type="Pfam" id="PF01588">
    <property type="entry name" value="tRNA_bind"/>
    <property type="match status" value="1"/>
</dbReference>
<evidence type="ECO:0000256" key="5">
    <source>
        <dbReference type="ARBA" id="ARBA00022917"/>
    </source>
</evidence>
<dbReference type="PROSITE" id="PS50886">
    <property type="entry name" value="TRBD"/>
    <property type="match status" value="1"/>
</dbReference>
<evidence type="ECO:0000256" key="3">
    <source>
        <dbReference type="ARBA" id="ARBA00022555"/>
    </source>
</evidence>
<protein>
    <submittedName>
        <fullName evidence="10">tRNA-binding domain-containing protein</fullName>
    </submittedName>
</protein>
<reference evidence="10" key="1">
    <citation type="submission" date="2023-11" db="UniProtKB">
        <authorList>
            <consortium name="WormBaseParasite"/>
        </authorList>
    </citation>
    <scope>IDENTIFICATION</scope>
</reference>
<evidence type="ECO:0000259" key="8">
    <source>
        <dbReference type="PROSITE" id="PS50886"/>
    </source>
</evidence>
<name>A0AA84ZE74_9TREM</name>
<evidence type="ECO:0000256" key="1">
    <source>
        <dbReference type="ARBA" id="ARBA00004496"/>
    </source>
</evidence>
<proteinExistence type="predicted"/>
<dbReference type="InterPro" id="IPR002547">
    <property type="entry name" value="tRNA-bd_dom"/>
</dbReference>
<organism evidence="9 10">
    <name type="scientific">Schistosoma margrebowiei</name>
    <dbReference type="NCBI Taxonomy" id="48269"/>
    <lineage>
        <taxon>Eukaryota</taxon>
        <taxon>Metazoa</taxon>
        <taxon>Spiralia</taxon>
        <taxon>Lophotrochozoa</taxon>
        <taxon>Platyhelminthes</taxon>
        <taxon>Trematoda</taxon>
        <taxon>Digenea</taxon>
        <taxon>Strigeidida</taxon>
        <taxon>Schistosomatoidea</taxon>
        <taxon>Schistosomatidae</taxon>
        <taxon>Schistosoma</taxon>
    </lineage>
</organism>
<keyword evidence="4 6" id="KW-0694">RNA-binding</keyword>
<feature type="domain" description="TRNA-binding" evidence="8">
    <location>
        <begin position="145"/>
        <end position="249"/>
    </location>
</feature>
<evidence type="ECO:0000313" key="9">
    <source>
        <dbReference type="Proteomes" id="UP000050790"/>
    </source>
</evidence>
<dbReference type="GO" id="GO:0006412">
    <property type="term" value="P:translation"/>
    <property type="evidence" value="ECO:0007669"/>
    <property type="project" value="UniProtKB-KW"/>
</dbReference>
<keyword evidence="5" id="KW-0648">Protein biosynthesis</keyword>
<evidence type="ECO:0000256" key="2">
    <source>
        <dbReference type="ARBA" id="ARBA00022490"/>
    </source>
</evidence>
<keyword evidence="3 6" id="KW-0820">tRNA-binding</keyword>
<keyword evidence="2" id="KW-0963">Cytoplasm</keyword>
<dbReference type="Proteomes" id="UP000050790">
    <property type="component" value="Unassembled WGS sequence"/>
</dbReference>
<dbReference type="WBParaSite" id="SMRG1_25870.1">
    <property type="protein sequence ID" value="SMRG1_25870.1"/>
    <property type="gene ID" value="SMRG1_25870"/>
</dbReference>
<dbReference type="InterPro" id="IPR012340">
    <property type="entry name" value="NA-bd_OB-fold"/>
</dbReference>
<dbReference type="PANTHER" id="PTHR11586">
    <property type="entry name" value="TRNA-AMINOACYLATION COFACTOR ARC1 FAMILY MEMBER"/>
    <property type="match status" value="1"/>
</dbReference>